<dbReference type="Pfam" id="PF00067">
    <property type="entry name" value="p450"/>
    <property type="match status" value="1"/>
</dbReference>
<keyword evidence="2" id="KW-0349">Heme</keyword>
<dbReference type="AlphaFoldDB" id="A0AAV5VJ86"/>
<dbReference type="GO" id="GO:0016705">
    <property type="term" value="F:oxidoreductase activity, acting on paired donors, with incorporation or reduction of molecular oxygen"/>
    <property type="evidence" value="ECO:0007669"/>
    <property type="project" value="InterPro"/>
</dbReference>
<evidence type="ECO:0000256" key="6">
    <source>
        <dbReference type="ARBA" id="ARBA00023033"/>
    </source>
</evidence>
<dbReference type="Gene3D" id="1.10.630.10">
    <property type="entry name" value="Cytochrome P450"/>
    <property type="match status" value="1"/>
</dbReference>
<dbReference type="GO" id="GO:0008395">
    <property type="term" value="F:steroid hydroxylase activity"/>
    <property type="evidence" value="ECO:0007669"/>
    <property type="project" value="TreeGrafter"/>
</dbReference>
<gene>
    <name evidence="7" type="ORF">PFISCL1PPCAC_9993</name>
</gene>
<dbReference type="Proteomes" id="UP001432322">
    <property type="component" value="Unassembled WGS sequence"/>
</dbReference>
<dbReference type="EMBL" id="BTSY01000003">
    <property type="protein sequence ID" value="GMT18696.1"/>
    <property type="molecule type" value="Genomic_DNA"/>
</dbReference>
<evidence type="ECO:0008006" key="9">
    <source>
        <dbReference type="Google" id="ProtNLM"/>
    </source>
</evidence>
<dbReference type="PANTHER" id="PTHR24302">
    <property type="entry name" value="CYTOCHROME P450 FAMILY 3"/>
    <property type="match status" value="1"/>
</dbReference>
<dbReference type="PANTHER" id="PTHR24302:SF15">
    <property type="entry name" value="FATTY-ACID PEROXYGENASE"/>
    <property type="match status" value="1"/>
</dbReference>
<dbReference type="InterPro" id="IPR050705">
    <property type="entry name" value="Cytochrome_P450_3A"/>
</dbReference>
<evidence type="ECO:0000256" key="3">
    <source>
        <dbReference type="ARBA" id="ARBA00022723"/>
    </source>
</evidence>
<evidence type="ECO:0000256" key="2">
    <source>
        <dbReference type="ARBA" id="ARBA00022617"/>
    </source>
</evidence>
<evidence type="ECO:0000313" key="7">
    <source>
        <dbReference type="EMBL" id="GMT18696.1"/>
    </source>
</evidence>
<feature type="non-terminal residue" evidence="7">
    <location>
        <position position="1"/>
    </location>
</feature>
<proteinExistence type="inferred from homology"/>
<accession>A0AAV5VJ86</accession>
<name>A0AAV5VJ86_9BILA</name>
<reference evidence="7" key="1">
    <citation type="submission" date="2023-10" db="EMBL/GenBank/DDBJ databases">
        <title>Genome assembly of Pristionchus species.</title>
        <authorList>
            <person name="Yoshida K."/>
            <person name="Sommer R.J."/>
        </authorList>
    </citation>
    <scope>NUCLEOTIDE SEQUENCE</scope>
    <source>
        <strain evidence="7">RS5133</strain>
    </source>
</reference>
<keyword evidence="6" id="KW-0503">Monooxygenase</keyword>
<keyword evidence="8" id="KW-1185">Reference proteome</keyword>
<sequence length="152" mass="17977">YRHWEDKKNYWKRRGINGPEAEIFFGNLTALRDYENPRSLVIRDWTRQYGKVYGIHDGPKKILVVSDLETTNELLVKKFEHFTNRIKFLLQSDEDTPKTNLIQATGMHWKRLRALGSYAFTNKALKNIQRTVEDSSSIMVEELKRRSELGEM</sequence>
<evidence type="ECO:0000256" key="5">
    <source>
        <dbReference type="ARBA" id="ARBA00023004"/>
    </source>
</evidence>
<dbReference type="GO" id="GO:0020037">
    <property type="term" value="F:heme binding"/>
    <property type="evidence" value="ECO:0007669"/>
    <property type="project" value="InterPro"/>
</dbReference>
<dbReference type="InterPro" id="IPR036396">
    <property type="entry name" value="Cyt_P450_sf"/>
</dbReference>
<feature type="non-terminal residue" evidence="7">
    <location>
        <position position="152"/>
    </location>
</feature>
<evidence type="ECO:0000313" key="8">
    <source>
        <dbReference type="Proteomes" id="UP001432322"/>
    </source>
</evidence>
<organism evidence="7 8">
    <name type="scientific">Pristionchus fissidentatus</name>
    <dbReference type="NCBI Taxonomy" id="1538716"/>
    <lineage>
        <taxon>Eukaryota</taxon>
        <taxon>Metazoa</taxon>
        <taxon>Ecdysozoa</taxon>
        <taxon>Nematoda</taxon>
        <taxon>Chromadorea</taxon>
        <taxon>Rhabditida</taxon>
        <taxon>Rhabditina</taxon>
        <taxon>Diplogasteromorpha</taxon>
        <taxon>Diplogasteroidea</taxon>
        <taxon>Neodiplogasteridae</taxon>
        <taxon>Pristionchus</taxon>
    </lineage>
</organism>
<protein>
    <recommendedName>
        <fullName evidence="9">Cytochrome P450</fullName>
    </recommendedName>
</protein>
<dbReference type="InterPro" id="IPR001128">
    <property type="entry name" value="Cyt_P450"/>
</dbReference>
<keyword evidence="4" id="KW-0560">Oxidoreductase</keyword>
<keyword evidence="5" id="KW-0408">Iron</keyword>
<evidence type="ECO:0000256" key="4">
    <source>
        <dbReference type="ARBA" id="ARBA00023002"/>
    </source>
</evidence>
<keyword evidence="3" id="KW-0479">Metal-binding</keyword>
<evidence type="ECO:0000256" key="1">
    <source>
        <dbReference type="ARBA" id="ARBA00010617"/>
    </source>
</evidence>
<comment type="caution">
    <text evidence="7">The sequence shown here is derived from an EMBL/GenBank/DDBJ whole genome shotgun (WGS) entry which is preliminary data.</text>
</comment>
<dbReference type="GO" id="GO:0005506">
    <property type="term" value="F:iron ion binding"/>
    <property type="evidence" value="ECO:0007669"/>
    <property type="project" value="InterPro"/>
</dbReference>
<comment type="similarity">
    <text evidence="1">Belongs to the cytochrome P450 family.</text>
</comment>
<dbReference type="SUPFAM" id="SSF48264">
    <property type="entry name" value="Cytochrome P450"/>
    <property type="match status" value="1"/>
</dbReference>